<comment type="cofactor">
    <cofactor evidence="2">
        <name>Zn(2+)</name>
        <dbReference type="ChEBI" id="CHEBI:29105"/>
    </cofactor>
</comment>
<evidence type="ECO:0000256" key="8">
    <source>
        <dbReference type="ARBA" id="ARBA00023027"/>
    </source>
</evidence>
<evidence type="ECO:0000259" key="11">
    <source>
        <dbReference type="PROSITE" id="PS51462"/>
    </source>
</evidence>
<evidence type="ECO:0000256" key="5">
    <source>
        <dbReference type="ARBA" id="ARBA00022723"/>
    </source>
</evidence>
<dbReference type="InterPro" id="IPR050241">
    <property type="entry name" value="NAD-cap_RNA_hydrolase_NudC"/>
</dbReference>
<dbReference type="GO" id="GO:0006742">
    <property type="term" value="P:NADP+ catabolic process"/>
    <property type="evidence" value="ECO:0007669"/>
    <property type="project" value="TreeGrafter"/>
</dbReference>
<dbReference type="PROSITE" id="PS51462">
    <property type="entry name" value="NUDIX"/>
    <property type="match status" value="1"/>
</dbReference>
<dbReference type="Pfam" id="PF00293">
    <property type="entry name" value="NUDIX"/>
    <property type="match status" value="1"/>
</dbReference>
<comment type="similarity">
    <text evidence="3">Belongs to the Nudix hydrolase family. NudC subfamily.</text>
</comment>
<feature type="domain" description="Nudix hydrolase" evidence="11">
    <location>
        <begin position="136"/>
        <end position="260"/>
    </location>
</feature>
<dbReference type="KEGG" id="tcd:AAIA72_00525"/>
<evidence type="ECO:0000256" key="6">
    <source>
        <dbReference type="ARBA" id="ARBA00022801"/>
    </source>
</evidence>
<protein>
    <recommendedName>
        <fullName evidence="4">NAD(+) diphosphatase</fullName>
        <ecNumber evidence="4">3.6.1.22</ecNumber>
    </recommendedName>
</protein>
<evidence type="ECO:0000256" key="4">
    <source>
        <dbReference type="ARBA" id="ARBA00012381"/>
    </source>
</evidence>
<dbReference type="NCBIfam" id="NF001299">
    <property type="entry name" value="PRK00241.1"/>
    <property type="match status" value="1"/>
</dbReference>
<comment type="catalytic activity">
    <reaction evidence="9">
        <text>a 5'-end NAD(+)-phospho-ribonucleoside in mRNA + H2O = a 5'-end phospho-adenosine-phospho-ribonucleoside in mRNA + beta-nicotinamide D-ribonucleotide + 2 H(+)</text>
        <dbReference type="Rhea" id="RHEA:60876"/>
        <dbReference type="Rhea" id="RHEA-COMP:15698"/>
        <dbReference type="Rhea" id="RHEA-COMP:15719"/>
        <dbReference type="ChEBI" id="CHEBI:14649"/>
        <dbReference type="ChEBI" id="CHEBI:15377"/>
        <dbReference type="ChEBI" id="CHEBI:15378"/>
        <dbReference type="ChEBI" id="CHEBI:144029"/>
        <dbReference type="ChEBI" id="CHEBI:144051"/>
    </reaction>
    <physiologicalReaction direction="left-to-right" evidence="9">
        <dbReference type="Rhea" id="RHEA:60877"/>
    </physiologicalReaction>
</comment>
<name>A0AB39UVX2_9GAMM</name>
<dbReference type="EC" id="3.6.1.22" evidence="4"/>
<dbReference type="GO" id="GO:0019677">
    <property type="term" value="P:NAD+ catabolic process"/>
    <property type="evidence" value="ECO:0007669"/>
    <property type="project" value="TreeGrafter"/>
</dbReference>
<keyword evidence="5" id="KW-0479">Metal-binding</keyword>
<dbReference type="GO" id="GO:0005829">
    <property type="term" value="C:cytosol"/>
    <property type="evidence" value="ECO:0007669"/>
    <property type="project" value="TreeGrafter"/>
</dbReference>
<dbReference type="PRINTS" id="PR00502">
    <property type="entry name" value="NUDIXFAMILY"/>
</dbReference>
<dbReference type="GO" id="GO:0046872">
    <property type="term" value="F:metal ion binding"/>
    <property type="evidence" value="ECO:0007669"/>
    <property type="project" value="UniProtKB-KW"/>
</dbReference>
<dbReference type="InterPro" id="IPR049734">
    <property type="entry name" value="NudC-like_C"/>
</dbReference>
<keyword evidence="7" id="KW-0460">Magnesium</keyword>
<dbReference type="Gene3D" id="3.90.79.10">
    <property type="entry name" value="Nucleoside Triphosphate Pyrophosphohydrolase"/>
    <property type="match status" value="1"/>
</dbReference>
<evidence type="ECO:0000313" key="12">
    <source>
        <dbReference type="EMBL" id="XDT72504.1"/>
    </source>
</evidence>
<accession>A0AB39UVX2</accession>
<dbReference type="GO" id="GO:0035529">
    <property type="term" value="F:NADH pyrophosphatase activity"/>
    <property type="evidence" value="ECO:0007669"/>
    <property type="project" value="TreeGrafter"/>
</dbReference>
<sequence>MELVYAPGFTVPPHREGHRYLTLCDDKVVVREDDPWAIWYPRPLAEPDRAFWAGTLPMGELVVHLVAHPPAGTHLIPGREILMTAPTAAQAPLSAALGLANWFRNERFCSRCSAPLTDSLKDRALFCTGCDYRAYPRVSPCVIALVHRGDEVLLGRSRRHKRPMYSLLAGFVESGESLESAVAREVSEESGVQVGKVCYRGSQPWPFPHQLMAGFWAEWEAGELKMDEEELVDLRWFSVHELPIIPPPATIAWQLIHDYCKTRGVQIA</sequence>
<dbReference type="PANTHER" id="PTHR42904:SF6">
    <property type="entry name" value="NAD-CAPPED RNA HYDROLASE NUDT12"/>
    <property type="match status" value="1"/>
</dbReference>
<evidence type="ECO:0000256" key="7">
    <source>
        <dbReference type="ARBA" id="ARBA00022842"/>
    </source>
</evidence>
<dbReference type="EMBL" id="CP154858">
    <property type="protein sequence ID" value="XDT72504.1"/>
    <property type="molecule type" value="Genomic_DNA"/>
</dbReference>
<evidence type="ECO:0000256" key="9">
    <source>
        <dbReference type="ARBA" id="ARBA00023679"/>
    </source>
</evidence>
<dbReference type="RefSeq" id="WP_369601510.1">
    <property type="nucleotide sequence ID" value="NZ_CP154858.1"/>
</dbReference>
<dbReference type="Gene3D" id="3.90.79.20">
    <property type="match status" value="1"/>
</dbReference>
<dbReference type="PROSITE" id="PS00893">
    <property type="entry name" value="NUDIX_BOX"/>
    <property type="match status" value="1"/>
</dbReference>
<proteinExistence type="inferred from homology"/>
<gene>
    <name evidence="12" type="primary">nudC</name>
    <name evidence="12" type="ORF">AAIA72_00525</name>
</gene>
<evidence type="ECO:0000256" key="3">
    <source>
        <dbReference type="ARBA" id="ARBA00009595"/>
    </source>
</evidence>
<dbReference type="SUPFAM" id="SSF55811">
    <property type="entry name" value="Nudix"/>
    <property type="match status" value="1"/>
</dbReference>
<keyword evidence="6 10" id="KW-0378">Hydrolase</keyword>
<keyword evidence="8" id="KW-0520">NAD</keyword>
<organism evidence="12">
    <name type="scientific">Thermohahella caldifontis</name>
    <dbReference type="NCBI Taxonomy" id="3142973"/>
    <lineage>
        <taxon>Bacteria</taxon>
        <taxon>Pseudomonadati</taxon>
        <taxon>Pseudomonadota</taxon>
        <taxon>Gammaproteobacteria</taxon>
        <taxon>Oceanospirillales</taxon>
        <taxon>Hahellaceae</taxon>
        <taxon>Thermohahella</taxon>
    </lineage>
</organism>
<dbReference type="InterPro" id="IPR020084">
    <property type="entry name" value="NUDIX_hydrolase_CS"/>
</dbReference>
<dbReference type="CDD" id="cd03429">
    <property type="entry name" value="NUDIX_NADH_pyrophosphatase_Nudt13"/>
    <property type="match status" value="1"/>
</dbReference>
<dbReference type="InterPro" id="IPR020476">
    <property type="entry name" value="Nudix_hydrolase"/>
</dbReference>
<evidence type="ECO:0000256" key="2">
    <source>
        <dbReference type="ARBA" id="ARBA00001947"/>
    </source>
</evidence>
<evidence type="ECO:0000256" key="10">
    <source>
        <dbReference type="RuleBase" id="RU003476"/>
    </source>
</evidence>
<dbReference type="AlphaFoldDB" id="A0AB39UVX2"/>
<reference evidence="12" key="1">
    <citation type="submission" date="2024-05" db="EMBL/GenBank/DDBJ databases">
        <title>Genome sequencing of novel strain.</title>
        <authorList>
            <person name="Ganbat D."/>
            <person name="Ganbat S."/>
            <person name="Lee S.-J."/>
        </authorList>
    </citation>
    <scope>NUCLEOTIDE SEQUENCE</scope>
    <source>
        <strain evidence="12">SMD15-11</strain>
    </source>
</reference>
<evidence type="ECO:0000256" key="1">
    <source>
        <dbReference type="ARBA" id="ARBA00001946"/>
    </source>
</evidence>
<dbReference type="InterPro" id="IPR000086">
    <property type="entry name" value="NUDIX_hydrolase_dom"/>
</dbReference>
<dbReference type="InterPro" id="IPR015797">
    <property type="entry name" value="NUDIX_hydrolase-like_dom_sf"/>
</dbReference>
<dbReference type="PANTHER" id="PTHR42904">
    <property type="entry name" value="NUDIX HYDROLASE, NUDC SUBFAMILY"/>
    <property type="match status" value="1"/>
</dbReference>
<comment type="cofactor">
    <cofactor evidence="1">
        <name>Mg(2+)</name>
        <dbReference type="ChEBI" id="CHEBI:18420"/>
    </cofactor>
</comment>